<proteinExistence type="predicted"/>
<feature type="region of interest" description="Disordered" evidence="1">
    <location>
        <begin position="1"/>
        <end position="235"/>
    </location>
</feature>
<evidence type="ECO:0000313" key="2">
    <source>
        <dbReference type="EMBL" id="KAK6306340.1"/>
    </source>
</evidence>
<evidence type="ECO:0000313" key="3">
    <source>
        <dbReference type="Proteomes" id="UP001356427"/>
    </source>
</evidence>
<dbReference type="Proteomes" id="UP001356427">
    <property type="component" value="Unassembled WGS sequence"/>
</dbReference>
<accession>A0AAN8LGP6</accession>
<sequence>MNGGGHVSGAPAEMLMESQQGQLGWGSGPEGNIPLEDHQPSFPYDLEDGDPNDDLPPPESCPSPIPLPPLEDCSFQDDSSSESSSMCFSLSESRSESSPPPPPLANGDAVDGGVVLRPKRAGKKADRVPSIYKLKLRPRVRPRTDNRPGNSPSRIPTPVSYRDLQARGNYTPLHSPTPPQSPQSSHSNGHPPSRKAMHQAFADLIHPQSQSPAMGNRDRSYSVESGSGLDTEAWM</sequence>
<organism evidence="2 3">
    <name type="scientific">Coregonus suidteri</name>
    <dbReference type="NCBI Taxonomy" id="861788"/>
    <lineage>
        <taxon>Eukaryota</taxon>
        <taxon>Metazoa</taxon>
        <taxon>Chordata</taxon>
        <taxon>Craniata</taxon>
        <taxon>Vertebrata</taxon>
        <taxon>Euteleostomi</taxon>
        <taxon>Actinopterygii</taxon>
        <taxon>Neopterygii</taxon>
        <taxon>Teleostei</taxon>
        <taxon>Protacanthopterygii</taxon>
        <taxon>Salmoniformes</taxon>
        <taxon>Salmonidae</taxon>
        <taxon>Coregoninae</taxon>
        <taxon>Coregonus</taxon>
    </lineage>
</organism>
<reference evidence="2 3" key="1">
    <citation type="submission" date="2021-04" db="EMBL/GenBank/DDBJ databases">
        <authorList>
            <person name="De Guttry C."/>
            <person name="Zahm M."/>
            <person name="Klopp C."/>
            <person name="Cabau C."/>
            <person name="Louis A."/>
            <person name="Berthelot C."/>
            <person name="Parey E."/>
            <person name="Roest Crollius H."/>
            <person name="Montfort J."/>
            <person name="Robinson-Rechavi M."/>
            <person name="Bucao C."/>
            <person name="Bouchez O."/>
            <person name="Gislard M."/>
            <person name="Lluch J."/>
            <person name="Milhes M."/>
            <person name="Lampietro C."/>
            <person name="Lopez Roques C."/>
            <person name="Donnadieu C."/>
            <person name="Braasch I."/>
            <person name="Desvignes T."/>
            <person name="Postlethwait J."/>
            <person name="Bobe J."/>
            <person name="Wedekind C."/>
            <person name="Guiguen Y."/>
        </authorList>
    </citation>
    <scope>NUCLEOTIDE SEQUENCE [LARGE SCALE GENOMIC DNA]</scope>
    <source>
        <strain evidence="2">Cs_M1</strain>
        <tissue evidence="2">Blood</tissue>
    </source>
</reference>
<feature type="compositionally biased region" description="Low complexity" evidence="1">
    <location>
        <begin position="182"/>
        <end position="191"/>
    </location>
</feature>
<feature type="compositionally biased region" description="Low complexity" evidence="1">
    <location>
        <begin position="81"/>
        <end position="92"/>
    </location>
</feature>
<feature type="compositionally biased region" description="Pro residues" evidence="1">
    <location>
        <begin position="54"/>
        <end position="69"/>
    </location>
</feature>
<protein>
    <submittedName>
        <fullName evidence="2">Uncharacterized protein</fullName>
    </submittedName>
</protein>
<dbReference type="EMBL" id="JAGTTL010000021">
    <property type="protein sequence ID" value="KAK6306340.1"/>
    <property type="molecule type" value="Genomic_DNA"/>
</dbReference>
<name>A0AAN8LGP6_9TELE</name>
<keyword evidence="3" id="KW-1185">Reference proteome</keyword>
<evidence type="ECO:0000256" key="1">
    <source>
        <dbReference type="SAM" id="MobiDB-lite"/>
    </source>
</evidence>
<comment type="caution">
    <text evidence="2">The sequence shown here is derived from an EMBL/GenBank/DDBJ whole genome shotgun (WGS) entry which is preliminary data.</text>
</comment>
<gene>
    <name evidence="2" type="ORF">J4Q44_G00232650</name>
</gene>
<dbReference type="AlphaFoldDB" id="A0AAN8LGP6"/>